<organism evidence="2 3">
    <name type="scientific">Mycena venus</name>
    <dbReference type="NCBI Taxonomy" id="2733690"/>
    <lineage>
        <taxon>Eukaryota</taxon>
        <taxon>Fungi</taxon>
        <taxon>Dikarya</taxon>
        <taxon>Basidiomycota</taxon>
        <taxon>Agaricomycotina</taxon>
        <taxon>Agaricomycetes</taxon>
        <taxon>Agaricomycetidae</taxon>
        <taxon>Agaricales</taxon>
        <taxon>Marasmiineae</taxon>
        <taxon>Mycenaceae</taxon>
        <taxon>Mycena</taxon>
    </lineage>
</organism>
<gene>
    <name evidence="2" type="ORF">MVEN_00321500</name>
</gene>
<sequence>MSSSQPTRLAADLRVGVKTLATGNTIHRVLPTKSNPTNNPSVPPDATTKVESPRKSKHGAASKIPPEIGLEIFSWILLDACPGSLAPFCRVSRHYQARAQHLLYRAVDLRDCDLQRVLSWCLAVTRHEHLAHRVHSLWLSLPVLLKATDAAKMCGALNRCVNLSELQMLHQPTKYDRDKEHFDIRNQYAECPRATEREEESLVPALGQFTMIESFVLQVRCSRAMHFKAVSGTNAFDMGSSADLENFGVEVMSRCPTLRRVEIGAEVPQGCERTCILKVGDASVEILCTHYQELKWDATGDFYNSVNDARLECVH</sequence>
<keyword evidence="3" id="KW-1185">Reference proteome</keyword>
<feature type="region of interest" description="Disordered" evidence="1">
    <location>
        <begin position="26"/>
        <end position="62"/>
    </location>
</feature>
<evidence type="ECO:0000256" key="1">
    <source>
        <dbReference type="SAM" id="MobiDB-lite"/>
    </source>
</evidence>
<evidence type="ECO:0000313" key="2">
    <source>
        <dbReference type="EMBL" id="KAF7364525.1"/>
    </source>
</evidence>
<dbReference type="Proteomes" id="UP000620124">
    <property type="component" value="Unassembled WGS sequence"/>
</dbReference>
<accession>A0A8H7D7R6</accession>
<dbReference type="EMBL" id="JACAZI010000003">
    <property type="protein sequence ID" value="KAF7364525.1"/>
    <property type="molecule type" value="Genomic_DNA"/>
</dbReference>
<reference evidence="2" key="1">
    <citation type="submission" date="2020-05" db="EMBL/GenBank/DDBJ databases">
        <title>Mycena genomes resolve the evolution of fungal bioluminescence.</title>
        <authorList>
            <person name="Tsai I.J."/>
        </authorList>
    </citation>
    <scope>NUCLEOTIDE SEQUENCE</scope>
    <source>
        <strain evidence="2">CCC161011</strain>
    </source>
</reference>
<comment type="caution">
    <text evidence="2">The sequence shown here is derived from an EMBL/GenBank/DDBJ whole genome shotgun (WGS) entry which is preliminary data.</text>
</comment>
<evidence type="ECO:0000313" key="3">
    <source>
        <dbReference type="Proteomes" id="UP000620124"/>
    </source>
</evidence>
<name>A0A8H7D7R6_9AGAR</name>
<dbReference type="OrthoDB" id="3232239at2759"/>
<evidence type="ECO:0008006" key="4">
    <source>
        <dbReference type="Google" id="ProtNLM"/>
    </source>
</evidence>
<dbReference type="AlphaFoldDB" id="A0A8H7D7R6"/>
<proteinExistence type="predicted"/>
<protein>
    <recommendedName>
        <fullName evidence="4">F-box domain-containing protein</fullName>
    </recommendedName>
</protein>